<sequence length="142" mass="16028">MPTYVGSCYCNEITYKITLSSPDEARTSICHCRNCRKWFGSAYGITTKIPLSSLQITSGTTTKHESDNGSGTNLFREFCGTCGSGILEYGEHAKGEWRYVTYGTLDEKGQEELKPKGEFFCKSRREWVQPVPGAFQKREIKE</sequence>
<dbReference type="OrthoDB" id="9985472at2759"/>
<dbReference type="AlphaFoldDB" id="A0A5J5END3"/>
<keyword evidence="4" id="KW-0456">Lyase</keyword>
<evidence type="ECO:0000256" key="1">
    <source>
        <dbReference type="ARBA" id="ARBA00005495"/>
    </source>
</evidence>
<dbReference type="PANTHER" id="PTHR33337">
    <property type="entry name" value="GFA DOMAIN-CONTAINING PROTEIN"/>
    <property type="match status" value="1"/>
</dbReference>
<dbReference type="GO" id="GO:0046872">
    <property type="term" value="F:metal ion binding"/>
    <property type="evidence" value="ECO:0007669"/>
    <property type="project" value="UniProtKB-KW"/>
</dbReference>
<accession>A0A5J5END3</accession>
<dbReference type="PROSITE" id="PS51891">
    <property type="entry name" value="CENP_V_GFA"/>
    <property type="match status" value="1"/>
</dbReference>
<dbReference type="PANTHER" id="PTHR33337:SF40">
    <property type="entry name" value="CENP-V_GFA DOMAIN-CONTAINING PROTEIN-RELATED"/>
    <property type="match status" value="1"/>
</dbReference>
<keyword evidence="3" id="KW-0862">Zinc</keyword>
<keyword evidence="7" id="KW-1185">Reference proteome</keyword>
<comment type="similarity">
    <text evidence="1">Belongs to the Gfa family.</text>
</comment>
<dbReference type="GO" id="GO:0016846">
    <property type="term" value="F:carbon-sulfur lyase activity"/>
    <property type="evidence" value="ECO:0007669"/>
    <property type="project" value="InterPro"/>
</dbReference>
<evidence type="ECO:0000313" key="6">
    <source>
        <dbReference type="EMBL" id="KAA8898842.1"/>
    </source>
</evidence>
<evidence type="ECO:0000313" key="7">
    <source>
        <dbReference type="Proteomes" id="UP000326924"/>
    </source>
</evidence>
<organism evidence="6 7">
    <name type="scientific">Sphaerosporella brunnea</name>
    <dbReference type="NCBI Taxonomy" id="1250544"/>
    <lineage>
        <taxon>Eukaryota</taxon>
        <taxon>Fungi</taxon>
        <taxon>Dikarya</taxon>
        <taxon>Ascomycota</taxon>
        <taxon>Pezizomycotina</taxon>
        <taxon>Pezizomycetes</taxon>
        <taxon>Pezizales</taxon>
        <taxon>Pyronemataceae</taxon>
        <taxon>Sphaerosporella</taxon>
    </lineage>
</organism>
<dbReference type="Proteomes" id="UP000326924">
    <property type="component" value="Unassembled WGS sequence"/>
</dbReference>
<reference evidence="6 7" key="1">
    <citation type="submission" date="2019-09" db="EMBL/GenBank/DDBJ databases">
        <title>Draft genome of the ectomycorrhizal ascomycete Sphaerosporella brunnea.</title>
        <authorList>
            <consortium name="DOE Joint Genome Institute"/>
            <person name="Benucci G.M."/>
            <person name="Marozzi G."/>
            <person name="Antonielli L."/>
            <person name="Sanchez S."/>
            <person name="Marco P."/>
            <person name="Wang X."/>
            <person name="Falini L.B."/>
            <person name="Barry K."/>
            <person name="Haridas S."/>
            <person name="Lipzen A."/>
            <person name="Labutti K."/>
            <person name="Grigoriev I.V."/>
            <person name="Murat C."/>
            <person name="Martin F."/>
            <person name="Albertini E."/>
            <person name="Donnini D."/>
            <person name="Bonito G."/>
        </authorList>
    </citation>
    <scope>NUCLEOTIDE SEQUENCE [LARGE SCALE GENOMIC DNA]</scope>
    <source>
        <strain evidence="6 7">Sb_GMNB300</strain>
    </source>
</reference>
<keyword evidence="2" id="KW-0479">Metal-binding</keyword>
<dbReference type="SUPFAM" id="SSF51316">
    <property type="entry name" value="Mss4-like"/>
    <property type="match status" value="1"/>
</dbReference>
<protein>
    <submittedName>
        <fullName evidence="6">DUF636 domain protein</fullName>
    </submittedName>
</protein>
<name>A0A5J5END3_9PEZI</name>
<evidence type="ECO:0000259" key="5">
    <source>
        <dbReference type="PROSITE" id="PS51891"/>
    </source>
</evidence>
<dbReference type="InParanoid" id="A0A5J5END3"/>
<evidence type="ECO:0000256" key="4">
    <source>
        <dbReference type="ARBA" id="ARBA00023239"/>
    </source>
</evidence>
<proteinExistence type="inferred from homology"/>
<dbReference type="Gene3D" id="3.90.1590.10">
    <property type="entry name" value="glutathione-dependent formaldehyde- activating enzyme (gfa)"/>
    <property type="match status" value="1"/>
</dbReference>
<evidence type="ECO:0000256" key="2">
    <source>
        <dbReference type="ARBA" id="ARBA00022723"/>
    </source>
</evidence>
<comment type="caution">
    <text evidence="6">The sequence shown here is derived from an EMBL/GenBank/DDBJ whole genome shotgun (WGS) entry which is preliminary data.</text>
</comment>
<dbReference type="InterPro" id="IPR006913">
    <property type="entry name" value="CENP-V/GFA"/>
</dbReference>
<feature type="domain" description="CENP-V/GFA" evidence="5">
    <location>
        <begin position="4"/>
        <end position="128"/>
    </location>
</feature>
<dbReference type="EMBL" id="VXIS01000177">
    <property type="protein sequence ID" value="KAA8898842.1"/>
    <property type="molecule type" value="Genomic_DNA"/>
</dbReference>
<dbReference type="InterPro" id="IPR011057">
    <property type="entry name" value="Mss4-like_sf"/>
</dbReference>
<dbReference type="Pfam" id="PF04828">
    <property type="entry name" value="GFA"/>
    <property type="match status" value="1"/>
</dbReference>
<gene>
    <name evidence="6" type="ORF">FN846DRAFT_921206</name>
</gene>
<evidence type="ECO:0000256" key="3">
    <source>
        <dbReference type="ARBA" id="ARBA00022833"/>
    </source>
</evidence>